<dbReference type="InterPro" id="IPR026590">
    <property type="entry name" value="Ssirtuin_cat_dom"/>
</dbReference>
<reference evidence="6 7" key="2">
    <citation type="submission" date="2009-02" db="EMBL/GenBank/DDBJ databases">
        <title>Draft genome sequence of Blautia hydrogenotrophica DSM 10507 (Ruminococcus hydrogenotrophicus DSM 10507).</title>
        <authorList>
            <person name="Sudarsanam P."/>
            <person name="Ley R."/>
            <person name="Guruge J."/>
            <person name="Turnbaugh P.J."/>
            <person name="Mahowald M."/>
            <person name="Liep D."/>
            <person name="Gordon J."/>
        </authorList>
    </citation>
    <scope>NUCLEOTIDE SEQUENCE [LARGE SCALE GENOMIC DNA]</scope>
    <source>
        <strain evidence="7">DSM 10507 / JCM 14656 / S5a33</strain>
    </source>
</reference>
<keyword evidence="4" id="KW-0862">Zinc</keyword>
<evidence type="ECO:0000256" key="1">
    <source>
        <dbReference type="ARBA" id="ARBA00012928"/>
    </source>
</evidence>
<dbReference type="PANTHER" id="PTHR11085:SF10">
    <property type="entry name" value="NAD-DEPENDENT PROTEIN DEACYLASE SIRTUIN-5, MITOCHONDRIAL-RELATED"/>
    <property type="match status" value="1"/>
</dbReference>
<dbReference type="PANTHER" id="PTHR11085">
    <property type="entry name" value="NAD-DEPENDENT PROTEIN DEACYLASE SIRTUIN-5, MITOCHONDRIAL-RELATED"/>
    <property type="match status" value="1"/>
</dbReference>
<gene>
    <name evidence="6" type="ORF">RUMHYD_01865</name>
</gene>
<sequence>MMEERLILLKKMLLESDYLVILKGIGVSMECGCTSYRRSKYAYEIEEKYGRSPEEIFSAGFYNTRVREFFEFYKNDLISSLGEINDGLKTLKKLEDMGVLKMIITRDIFSLAHRAGCKNVIELHGSVYHNECPHCRRKYPLEYIRDSKGVPRCENCGTTIRPQIVLAGEMVNNALSTKAADEVSKADTLLLLGCDMSSVLAESFLRYFTGKRVILIHNREHYADSKADLVIHGKSMDILAQLAL</sequence>
<proteinExistence type="predicted"/>
<keyword evidence="3" id="KW-0520">NAD</keyword>
<dbReference type="Gene3D" id="3.30.1600.10">
    <property type="entry name" value="SIR2/SIRT2 'Small Domain"/>
    <property type="match status" value="1"/>
</dbReference>
<protein>
    <recommendedName>
        <fullName evidence="1">protein acetyllysine N-acetyltransferase</fullName>
        <ecNumber evidence="1">2.3.1.286</ecNumber>
    </recommendedName>
</protein>
<feature type="binding site" evidence="4">
    <location>
        <position position="156"/>
    </location>
    <ligand>
        <name>Zn(2+)</name>
        <dbReference type="ChEBI" id="CHEBI:29105"/>
    </ligand>
</feature>
<dbReference type="eggNOG" id="COG0846">
    <property type="taxonomic scope" value="Bacteria"/>
</dbReference>
<dbReference type="InterPro" id="IPR003000">
    <property type="entry name" value="Sirtuin"/>
</dbReference>
<evidence type="ECO:0000256" key="4">
    <source>
        <dbReference type="PROSITE-ProRule" id="PRU00236"/>
    </source>
</evidence>
<dbReference type="Gene3D" id="3.40.50.1220">
    <property type="entry name" value="TPP-binding domain"/>
    <property type="match status" value="1"/>
</dbReference>
<evidence type="ECO:0000259" key="5">
    <source>
        <dbReference type="PROSITE" id="PS50305"/>
    </source>
</evidence>
<dbReference type="PATRIC" id="fig|476272.21.peg.2245"/>
<keyword evidence="2" id="KW-0808">Transferase</keyword>
<feature type="binding site" evidence="4">
    <location>
        <position position="135"/>
    </location>
    <ligand>
        <name>Zn(2+)</name>
        <dbReference type="ChEBI" id="CHEBI:29105"/>
    </ligand>
</feature>
<name>C0CLZ0_BLAHS</name>
<organism evidence="6 7">
    <name type="scientific">Blautia hydrogenotrophica (strain DSM 10507 / JCM 14656 / S5a33)</name>
    <name type="common">Ruminococcus hydrogenotrophicus</name>
    <dbReference type="NCBI Taxonomy" id="476272"/>
    <lineage>
        <taxon>Bacteria</taxon>
        <taxon>Bacillati</taxon>
        <taxon>Bacillota</taxon>
        <taxon>Clostridia</taxon>
        <taxon>Lachnospirales</taxon>
        <taxon>Lachnospiraceae</taxon>
        <taxon>Blautia</taxon>
    </lineage>
</organism>
<dbReference type="AlphaFoldDB" id="C0CLZ0"/>
<dbReference type="GeneID" id="86822119"/>
<dbReference type="PROSITE" id="PS50305">
    <property type="entry name" value="SIRTUIN"/>
    <property type="match status" value="1"/>
</dbReference>
<dbReference type="SUPFAM" id="SSF52467">
    <property type="entry name" value="DHS-like NAD/FAD-binding domain"/>
    <property type="match status" value="1"/>
</dbReference>
<dbReference type="GO" id="GO:0046872">
    <property type="term" value="F:metal ion binding"/>
    <property type="evidence" value="ECO:0007669"/>
    <property type="project" value="UniProtKB-KW"/>
</dbReference>
<dbReference type="Proteomes" id="UP000003100">
    <property type="component" value="Unassembled WGS sequence"/>
</dbReference>
<dbReference type="EMBL" id="ACBZ01000098">
    <property type="protein sequence ID" value="EEG49208.1"/>
    <property type="molecule type" value="Genomic_DNA"/>
</dbReference>
<dbReference type="Pfam" id="PF02146">
    <property type="entry name" value="SIR2"/>
    <property type="match status" value="1"/>
</dbReference>
<evidence type="ECO:0000313" key="7">
    <source>
        <dbReference type="Proteomes" id="UP000003100"/>
    </source>
</evidence>
<evidence type="ECO:0000313" key="6">
    <source>
        <dbReference type="EMBL" id="EEG49208.1"/>
    </source>
</evidence>
<dbReference type="EC" id="2.3.1.286" evidence="1"/>
<dbReference type="InterPro" id="IPR029035">
    <property type="entry name" value="DHS-like_NAD/FAD-binding_dom"/>
</dbReference>
<dbReference type="RefSeq" id="WP_005948713.1">
    <property type="nucleotide sequence ID" value="NZ_CP136423.1"/>
</dbReference>
<feature type="domain" description="Deacetylase sirtuin-type" evidence="5">
    <location>
        <begin position="1"/>
        <end position="244"/>
    </location>
</feature>
<keyword evidence="4" id="KW-0479">Metal-binding</keyword>
<reference evidence="6 7" key="1">
    <citation type="submission" date="2009-01" db="EMBL/GenBank/DDBJ databases">
        <authorList>
            <person name="Fulton L."/>
            <person name="Clifton S."/>
            <person name="Fulton B."/>
            <person name="Xu J."/>
            <person name="Minx P."/>
            <person name="Pepin K.H."/>
            <person name="Johnson M."/>
            <person name="Bhonagiri V."/>
            <person name="Nash W.E."/>
            <person name="Mardis E.R."/>
            <person name="Wilson R.K."/>
        </authorList>
    </citation>
    <scope>NUCLEOTIDE SEQUENCE [LARGE SCALE GENOMIC DNA]</scope>
    <source>
        <strain evidence="7">DSM 10507 / JCM 14656 / S5a33</strain>
    </source>
</reference>
<evidence type="ECO:0000256" key="2">
    <source>
        <dbReference type="ARBA" id="ARBA00022679"/>
    </source>
</evidence>
<keyword evidence="7" id="KW-1185">Reference proteome</keyword>
<dbReference type="GO" id="GO:0017136">
    <property type="term" value="F:histone deacetylase activity, NAD-dependent"/>
    <property type="evidence" value="ECO:0007669"/>
    <property type="project" value="TreeGrafter"/>
</dbReference>
<dbReference type="GO" id="GO:0070403">
    <property type="term" value="F:NAD+ binding"/>
    <property type="evidence" value="ECO:0007669"/>
    <property type="project" value="InterPro"/>
</dbReference>
<accession>C0CLZ0</accession>
<feature type="binding site" evidence="4">
    <location>
        <position position="132"/>
    </location>
    <ligand>
        <name>Zn(2+)</name>
        <dbReference type="ChEBI" id="CHEBI:29105"/>
    </ligand>
</feature>
<feature type="binding site" evidence="4">
    <location>
        <position position="153"/>
    </location>
    <ligand>
        <name>Zn(2+)</name>
        <dbReference type="ChEBI" id="CHEBI:29105"/>
    </ligand>
</feature>
<dbReference type="InterPro" id="IPR050134">
    <property type="entry name" value="NAD-dep_sirtuin_deacylases"/>
</dbReference>
<evidence type="ECO:0000256" key="3">
    <source>
        <dbReference type="ARBA" id="ARBA00023027"/>
    </source>
</evidence>
<feature type="active site" description="Proton acceptor" evidence="4">
    <location>
        <position position="124"/>
    </location>
</feature>
<dbReference type="HOGENOM" id="CLU_023643_3_0_9"/>
<dbReference type="InterPro" id="IPR026591">
    <property type="entry name" value="Sirtuin_cat_small_dom_sf"/>
</dbReference>